<feature type="region of interest" description="Disordered" evidence="9">
    <location>
        <begin position="1059"/>
        <end position="1093"/>
    </location>
</feature>
<reference evidence="12 13" key="1">
    <citation type="submission" date="2025-04" db="UniProtKB">
        <authorList>
            <consortium name="RefSeq"/>
        </authorList>
    </citation>
    <scope>IDENTIFICATION</scope>
    <source>
        <tissue evidence="12 13">Sperm</tissue>
    </source>
</reference>
<dbReference type="Proteomes" id="UP001318040">
    <property type="component" value="Chromosome 39"/>
</dbReference>
<feature type="compositionally biased region" description="Basic and acidic residues" evidence="9">
    <location>
        <begin position="1264"/>
        <end position="1283"/>
    </location>
</feature>
<dbReference type="PROSITE" id="PS50089">
    <property type="entry name" value="ZF_RING_2"/>
    <property type="match status" value="1"/>
</dbReference>
<keyword evidence="11" id="KW-1185">Reference proteome</keyword>
<dbReference type="Gene3D" id="3.30.390.130">
    <property type="match status" value="1"/>
</dbReference>
<dbReference type="RefSeq" id="XP_032824239.1">
    <property type="nucleotide sequence ID" value="XM_032968348.1"/>
</dbReference>
<evidence type="ECO:0000313" key="11">
    <source>
        <dbReference type="Proteomes" id="UP001318040"/>
    </source>
</evidence>
<feature type="region of interest" description="Disordered" evidence="9">
    <location>
        <begin position="935"/>
        <end position="976"/>
    </location>
</feature>
<feature type="domain" description="RING-type" evidence="10">
    <location>
        <begin position="1507"/>
        <end position="1549"/>
    </location>
</feature>
<dbReference type="GO" id="GO:0061630">
    <property type="term" value="F:ubiquitin protein ligase activity"/>
    <property type="evidence" value="ECO:0007669"/>
    <property type="project" value="UniProtKB-EC"/>
</dbReference>
<keyword evidence="6 8" id="KW-0863">Zinc-finger</keyword>
<dbReference type="KEGG" id="pmrn:116950515"/>
<feature type="region of interest" description="Disordered" evidence="9">
    <location>
        <begin position="1255"/>
        <end position="1401"/>
    </location>
</feature>
<comment type="catalytic activity">
    <reaction evidence="1">
        <text>S-ubiquitinyl-[E2 ubiquitin-conjugating enzyme]-L-cysteine + [acceptor protein]-L-lysine = [E2 ubiquitin-conjugating enzyme]-L-cysteine + N(6)-ubiquitinyl-[acceptor protein]-L-lysine.</text>
        <dbReference type="EC" id="2.3.2.27"/>
    </reaction>
</comment>
<dbReference type="InterPro" id="IPR001841">
    <property type="entry name" value="Znf_RING"/>
</dbReference>
<feature type="compositionally biased region" description="Basic and acidic residues" evidence="9">
    <location>
        <begin position="1334"/>
        <end position="1354"/>
    </location>
</feature>
<gene>
    <name evidence="12 13" type="primary">LOC116950515</name>
</gene>
<evidence type="ECO:0000313" key="12">
    <source>
        <dbReference type="RefSeq" id="XP_032824238.1"/>
    </source>
</evidence>
<dbReference type="InterPro" id="IPR012677">
    <property type="entry name" value="Nucleotide-bd_a/b_plait_sf"/>
</dbReference>
<proteinExistence type="predicted"/>
<evidence type="ECO:0000256" key="6">
    <source>
        <dbReference type="ARBA" id="ARBA00022771"/>
    </source>
</evidence>
<feature type="compositionally biased region" description="Basic and acidic residues" evidence="9">
    <location>
        <begin position="953"/>
        <end position="965"/>
    </location>
</feature>
<dbReference type="InterPro" id="IPR057051">
    <property type="entry name" value="PARP14_RPM_1"/>
</dbReference>
<dbReference type="GeneID" id="116950515"/>
<dbReference type="Pfam" id="PF23222">
    <property type="entry name" value="RRM_PARP14_1"/>
    <property type="match status" value="1"/>
</dbReference>
<feature type="compositionally biased region" description="Low complexity" evidence="9">
    <location>
        <begin position="1355"/>
        <end position="1367"/>
    </location>
</feature>
<evidence type="ECO:0000256" key="2">
    <source>
        <dbReference type="ARBA" id="ARBA00004906"/>
    </source>
</evidence>
<feature type="compositionally biased region" description="Basic and acidic residues" evidence="9">
    <location>
        <begin position="1483"/>
        <end position="1493"/>
    </location>
</feature>
<feature type="compositionally biased region" description="Basic and acidic residues" evidence="9">
    <location>
        <begin position="410"/>
        <end position="426"/>
    </location>
</feature>
<comment type="pathway">
    <text evidence="2">Protein modification; protein ubiquitination.</text>
</comment>
<dbReference type="SMART" id="SM00184">
    <property type="entry name" value="RING"/>
    <property type="match status" value="1"/>
</dbReference>
<dbReference type="InterPro" id="IPR039396">
    <property type="entry name" value="Deltex_C"/>
</dbReference>
<feature type="region of interest" description="Disordered" evidence="9">
    <location>
        <begin position="339"/>
        <end position="434"/>
    </location>
</feature>
<feature type="region of interest" description="Disordered" evidence="9">
    <location>
        <begin position="219"/>
        <end position="242"/>
    </location>
</feature>
<dbReference type="Gene3D" id="3.30.70.330">
    <property type="match status" value="1"/>
</dbReference>
<feature type="region of interest" description="Disordered" evidence="9">
    <location>
        <begin position="639"/>
        <end position="674"/>
    </location>
</feature>
<protein>
    <recommendedName>
        <fullName evidence="3">RING-type E3 ubiquitin transferase</fullName>
        <ecNumber evidence="3">2.3.2.27</ecNumber>
    </recommendedName>
</protein>
<evidence type="ECO:0000256" key="5">
    <source>
        <dbReference type="ARBA" id="ARBA00022723"/>
    </source>
</evidence>
<dbReference type="RefSeq" id="XP_032824238.1">
    <property type="nucleotide sequence ID" value="XM_032968347.1"/>
</dbReference>
<evidence type="ECO:0000313" key="13">
    <source>
        <dbReference type="RefSeq" id="XP_032824239.1"/>
    </source>
</evidence>
<feature type="region of interest" description="Disordered" evidence="9">
    <location>
        <begin position="1466"/>
        <end position="1493"/>
    </location>
</feature>
<keyword evidence="7" id="KW-0862">Zinc</keyword>
<evidence type="ECO:0000259" key="10">
    <source>
        <dbReference type="PROSITE" id="PS50089"/>
    </source>
</evidence>
<dbReference type="InterPro" id="IPR039398">
    <property type="entry name" value="Deltex_fam"/>
</dbReference>
<evidence type="ECO:0000256" key="4">
    <source>
        <dbReference type="ARBA" id="ARBA00022679"/>
    </source>
</evidence>
<dbReference type="InterPro" id="IPR035979">
    <property type="entry name" value="RBD_domain_sf"/>
</dbReference>
<feature type="compositionally biased region" description="Basic and acidic residues" evidence="9">
    <location>
        <begin position="1077"/>
        <end position="1093"/>
    </location>
</feature>
<dbReference type="GO" id="GO:0016567">
    <property type="term" value="P:protein ubiquitination"/>
    <property type="evidence" value="ECO:0007669"/>
    <property type="project" value="InterPro"/>
</dbReference>
<feature type="compositionally biased region" description="Basic and acidic residues" evidence="9">
    <location>
        <begin position="1382"/>
        <end position="1398"/>
    </location>
</feature>
<evidence type="ECO:0000256" key="7">
    <source>
        <dbReference type="ARBA" id="ARBA00022833"/>
    </source>
</evidence>
<keyword evidence="5" id="KW-0479">Metal-binding</keyword>
<dbReference type="PROSITE" id="PS00518">
    <property type="entry name" value="ZF_RING_1"/>
    <property type="match status" value="1"/>
</dbReference>
<evidence type="ECO:0000256" key="3">
    <source>
        <dbReference type="ARBA" id="ARBA00012483"/>
    </source>
</evidence>
<dbReference type="SUPFAM" id="SSF54928">
    <property type="entry name" value="RNA-binding domain, RBD"/>
    <property type="match status" value="1"/>
</dbReference>
<dbReference type="Pfam" id="PF18102">
    <property type="entry name" value="DTC"/>
    <property type="match status" value="1"/>
</dbReference>
<organism evidence="11 13">
    <name type="scientific">Petromyzon marinus</name>
    <name type="common">Sea lamprey</name>
    <dbReference type="NCBI Taxonomy" id="7757"/>
    <lineage>
        <taxon>Eukaryota</taxon>
        <taxon>Metazoa</taxon>
        <taxon>Chordata</taxon>
        <taxon>Craniata</taxon>
        <taxon>Vertebrata</taxon>
        <taxon>Cyclostomata</taxon>
        <taxon>Hyperoartia</taxon>
        <taxon>Petromyzontiformes</taxon>
        <taxon>Petromyzontidae</taxon>
        <taxon>Petromyzon</taxon>
    </lineage>
</organism>
<dbReference type="PANTHER" id="PTHR12622">
    <property type="entry name" value="DELTEX-RELATED"/>
    <property type="match status" value="1"/>
</dbReference>
<feature type="compositionally biased region" description="Polar residues" evidence="9">
    <location>
        <begin position="659"/>
        <end position="673"/>
    </location>
</feature>
<dbReference type="EC" id="2.3.2.27" evidence="3"/>
<accession>A0AAJ7X7D2</accession>
<dbReference type="GO" id="GO:0007219">
    <property type="term" value="P:Notch signaling pathway"/>
    <property type="evidence" value="ECO:0007669"/>
    <property type="project" value="InterPro"/>
</dbReference>
<dbReference type="GO" id="GO:0003676">
    <property type="term" value="F:nucleic acid binding"/>
    <property type="evidence" value="ECO:0007669"/>
    <property type="project" value="InterPro"/>
</dbReference>
<dbReference type="GO" id="GO:0008270">
    <property type="term" value="F:zinc ion binding"/>
    <property type="evidence" value="ECO:0007669"/>
    <property type="project" value="UniProtKB-KW"/>
</dbReference>
<feature type="region of interest" description="Disordered" evidence="9">
    <location>
        <begin position="297"/>
        <end position="320"/>
    </location>
</feature>
<dbReference type="InterPro" id="IPR039399">
    <property type="entry name" value="Deltex_C_sf"/>
</dbReference>
<feature type="region of interest" description="Disordered" evidence="9">
    <location>
        <begin position="182"/>
        <end position="205"/>
    </location>
</feature>
<evidence type="ECO:0000256" key="9">
    <source>
        <dbReference type="SAM" id="MobiDB-lite"/>
    </source>
</evidence>
<evidence type="ECO:0000256" key="1">
    <source>
        <dbReference type="ARBA" id="ARBA00000900"/>
    </source>
</evidence>
<evidence type="ECO:0000256" key="8">
    <source>
        <dbReference type="PROSITE-ProRule" id="PRU00175"/>
    </source>
</evidence>
<dbReference type="InterPro" id="IPR017907">
    <property type="entry name" value="Znf_RING_CS"/>
</dbReference>
<name>A0AAJ7X7D2_PETMA</name>
<sequence>MMSQEPGASRGEVAQVDGRRVWVRRVPLGYNEETLRDKLLIHFLKPSKGGGEVLEVIYPTEMAGCALLTFQDSQVARRVMKHRPHIVSIDKVEHELQVSPYSDNKVIEKVTMVVNLETLRDDAAVLGLLKSSGLYHRRAAAQCVVEGTFREVQRVHDELLYLASSEHNGGFSLVEHGSAAGHFGTTSHRLPEDAANRNPSSQRAADESFEINKVFSKQHSNAKALPDPSHPSVDPQHKAECKRPFPQEEAGDRLSLEHIEKCKLMSLKADNSKMPEVGLVNRTVSTMVQAPHQQIVADKSKLSNNRISHPRPVGLQQLDSRSVSVQTNNCQFTSESAAALSSTSSQLRANNGAEPVKADNQKQPLDWSHGGTHGDTSTKVPNREKAIGHPKNSTATPTEAAKGAAPRAAQETETRARSAALHDKKAQPTQRAGAHVVALPERGLHSEEYSVAMDTDVFQYVKKFYKQQYDDVLSRNHAECVECESGEITTVYFQSQAVGRLDDADGKRKMCRARNELSTFYQTFQDKLCQEWVDLSPASLSVEKLTKICQAMQNKYKEILIKRYQAEFCLVGEITKVYEAANELKSYNKLPDDDQRGILEGDTFTKSALLYKTFDARTTEGLYNMSGSMSSNFLKDEAGAKEKASTTNTTSGGGANSDGRASNKTYEGQTDTSHGYALPEMYGMSAFARRQVDCTNTDVNSYRSSFLGRHDEVNEFSGSSDGVLKDTMGRKQQCATMSKAFLQERGSRVRSADVSSKIPLRSQSLDVPFRSSQTPDEPFDRSCCPESVAMDTMVWTYIETFHKARFRELGGKYNVDVAKRVDGDIVTLQFSSANKSIPECDPGSFGKEIAQLYSSVEKTLGQQFIPIDEINLLRESGGIHGIATMKHVWRRLKERFPEVLFSESAGGICVVGRSEECVAAANELRMVNTTVADDQREAEKQLGPSNRQAPRAVGHEAGARSKHSAEQSGIRYESATANDTGAAADVLSWPLGGSDFIGESNGASTSSSSTASLSSKFQHSAGFDRCPEEMLSLHNEQRTTDFYASSHFYFPSASSVRVDRGPSNAPDHGASALAEHLQPREEADRGRRRNCSDAHHVESAVKKQSNVEKIADDTFSVDALRFQYLEKFCKVELDGILKRYNVQITILQQKPNLVLKLTACATGAGKVEDASKVFLVWYLNKCYSLHIEYLLMDGVAVQLSEEEIQIYSTDLQQRNPPLLLTRHNDLIVIVGQKDGCLAAVHGLAELLAACVSREPSGRAPHSASSEKDSQVSPRHFGEGDSRRNPHALPQRHQQKQTRGLEGAKTSSRILPNRFSFEARGAKAATLRSPPAKEPSAKPRSSESRGRQDNVEVERGSASGALRRSSSLPRNVARQTPVRNAQKPKDSRADACKTRDMGRRLQKSQDLLASAVSTKTNLDGAALKETNVFGQGLSSRHSAAIKERASEGLWTGDGSAAGMRRWTSLEELGGSRRNPANAAGEGRASPRDELSEHCRTSPAPLLSLEKTCSRCQQFSGQVVRLNCGHCLCDGCLGSPPRVPAEARASFCPKCLLGEAAAAEGAVAGSDLGGSMSSAVLNFPLPGHSKQLTIKITYNIPDGIQGRRDPYPGRPYFGGTFEAYLPDSPEGRRVLSLLTNAFQRGLTFAVRATGGTSGQARVTWNGIPHKTAVFSSSCGESYPDSSYLTRVCNALHAKGVE</sequence>
<keyword evidence="4" id="KW-0808">Transferase</keyword>